<evidence type="ECO:0000313" key="3">
    <source>
        <dbReference type="Proteomes" id="UP000319143"/>
    </source>
</evidence>
<evidence type="ECO:0000313" key="2">
    <source>
        <dbReference type="EMBL" id="TWU36153.1"/>
    </source>
</evidence>
<proteinExistence type="predicted"/>
<comment type="caution">
    <text evidence="2">The sequence shown here is derived from an EMBL/GenBank/DDBJ whole genome shotgun (WGS) entry which is preliminary data.</text>
</comment>
<organism evidence="2 3">
    <name type="scientific">Novipirellula artificiosorum</name>
    <dbReference type="NCBI Taxonomy" id="2528016"/>
    <lineage>
        <taxon>Bacteria</taxon>
        <taxon>Pseudomonadati</taxon>
        <taxon>Planctomycetota</taxon>
        <taxon>Planctomycetia</taxon>
        <taxon>Pirellulales</taxon>
        <taxon>Pirellulaceae</taxon>
        <taxon>Novipirellula</taxon>
    </lineage>
</organism>
<keyword evidence="3" id="KW-1185">Reference proteome</keyword>
<accession>A0A5C6DFV0</accession>
<evidence type="ECO:0000259" key="1">
    <source>
        <dbReference type="Pfam" id="PF04972"/>
    </source>
</evidence>
<dbReference type="RefSeq" id="WP_197231423.1">
    <property type="nucleotide sequence ID" value="NZ_SJPV01000006.1"/>
</dbReference>
<dbReference type="AlphaFoldDB" id="A0A5C6DFV0"/>
<dbReference type="Gene3D" id="3.30.1340.30">
    <property type="match status" value="1"/>
</dbReference>
<reference evidence="2 3" key="1">
    <citation type="submission" date="2019-02" db="EMBL/GenBank/DDBJ databases">
        <title>Deep-cultivation of Planctomycetes and their phenomic and genomic characterization uncovers novel biology.</title>
        <authorList>
            <person name="Wiegand S."/>
            <person name="Jogler M."/>
            <person name="Boedeker C."/>
            <person name="Pinto D."/>
            <person name="Vollmers J."/>
            <person name="Rivas-Marin E."/>
            <person name="Kohn T."/>
            <person name="Peeters S.H."/>
            <person name="Heuer A."/>
            <person name="Rast P."/>
            <person name="Oberbeckmann S."/>
            <person name="Bunk B."/>
            <person name="Jeske O."/>
            <person name="Meyerdierks A."/>
            <person name="Storesund J.E."/>
            <person name="Kallscheuer N."/>
            <person name="Luecker S."/>
            <person name="Lage O.M."/>
            <person name="Pohl T."/>
            <person name="Merkel B.J."/>
            <person name="Hornburger P."/>
            <person name="Mueller R.-W."/>
            <person name="Bruemmer F."/>
            <person name="Labrenz M."/>
            <person name="Spormann A.M."/>
            <person name="Op Den Camp H."/>
            <person name="Overmann J."/>
            <person name="Amann R."/>
            <person name="Jetten M.S.M."/>
            <person name="Mascher T."/>
            <person name="Medema M.H."/>
            <person name="Devos D.P."/>
            <person name="Kaster A.-K."/>
            <person name="Ovreas L."/>
            <person name="Rohde M."/>
            <person name="Galperin M.Y."/>
            <person name="Jogler C."/>
        </authorList>
    </citation>
    <scope>NUCLEOTIDE SEQUENCE [LARGE SCALE GENOMIC DNA]</scope>
    <source>
        <strain evidence="2 3">Poly41</strain>
    </source>
</reference>
<protein>
    <submittedName>
        <fullName evidence="2">BON domain protein</fullName>
    </submittedName>
</protein>
<name>A0A5C6DFV0_9BACT</name>
<dbReference type="Proteomes" id="UP000319143">
    <property type="component" value="Unassembled WGS sequence"/>
</dbReference>
<dbReference type="Pfam" id="PF04972">
    <property type="entry name" value="BON"/>
    <property type="match status" value="1"/>
</dbReference>
<dbReference type="EMBL" id="SJPV01000006">
    <property type="protein sequence ID" value="TWU36153.1"/>
    <property type="molecule type" value="Genomic_DNA"/>
</dbReference>
<dbReference type="InterPro" id="IPR007055">
    <property type="entry name" value="BON_dom"/>
</dbReference>
<feature type="domain" description="BON" evidence="1">
    <location>
        <begin position="16"/>
        <end position="80"/>
    </location>
</feature>
<sequence length="82" mass="8970">MLAESTIAAISSVSSQRQALVRAALSRTSHQELSQIDASIVGDDVLLRGQLSSFYLKQVAQEVVRQTGVAKRVRNQIVVHPR</sequence>
<gene>
    <name evidence="2" type="ORF">Poly41_39060</name>
</gene>